<dbReference type="InterPro" id="IPR013783">
    <property type="entry name" value="Ig-like_fold"/>
</dbReference>
<proteinExistence type="predicted"/>
<evidence type="ECO:0000256" key="1">
    <source>
        <dbReference type="SAM" id="MobiDB-lite"/>
    </source>
</evidence>
<dbReference type="OrthoDB" id="121544at2"/>
<comment type="caution">
    <text evidence="4">The sequence shown here is derived from an EMBL/GenBank/DDBJ whole genome shotgun (WGS) entry which is preliminary data.</text>
</comment>
<name>A0A244CTQ2_PSEDV</name>
<evidence type="ECO:0000259" key="3">
    <source>
        <dbReference type="PROSITE" id="PS51724"/>
    </source>
</evidence>
<keyword evidence="2" id="KW-1133">Transmembrane helix</keyword>
<protein>
    <recommendedName>
        <fullName evidence="3">SPOR domain-containing protein</fullName>
    </recommendedName>
</protein>
<dbReference type="GO" id="GO:0042834">
    <property type="term" value="F:peptidoglycan binding"/>
    <property type="evidence" value="ECO:0007669"/>
    <property type="project" value="InterPro"/>
</dbReference>
<feature type="region of interest" description="Disordered" evidence="1">
    <location>
        <begin position="919"/>
        <end position="966"/>
    </location>
</feature>
<keyword evidence="5" id="KW-1185">Reference proteome</keyword>
<sequence>MNVTTLKVRSALSVCAFFVFICPFFLFGSIQSQVSHIGLIEENYVLLNVKLDRKIIFNSLDAYHQGEVLFFAVEPLFDILNLKYILVDRNLTVWKDDKEYIFELLAPTINPDKSTIVWGQDDYNIYVSEAFLESLFDLKVTYNNFRLIAEIDTYDYKFPKQKLEELERIRKLNALSGVSVSQEKEVTSARDVTIADQYRFFTAPNGLFNSAISWSEKNKNNNFSVQLVSDLFYHSASLTLGQSNGSELASRLEFSRYKTAPNQRILGMFDKYSFGDVSGSSNSLTSRVKSGLGIVFDRSPENFRRQNLLITINEQAPPGWEAELYHNNRFLRVITVPQDGLLVFEDVPTEYGQNIYQIKLFGPFGEADVIEKYLDLTKNALAKNDIAYNVFALDPNHKLINDKNGSQYEFTDLGMSLDYGISDNWQFGVSLYNTKNQDDEDIQLLSMKNALSFPGFLVENDISVDQDLGFAQLTTITGNLFDDKRFSFAYESASDYESPRINAKESDVHLVNANISGVLSRWSYGLNANFRDENDTNVWRLSNRLSRSFESVYLNHTLDYSIIKSTLDGHEDKINSLTGSLNLGGRISRELRVSAALNYNPVEGDFIQNSSSMLLQYAPVSESGINHYFNLRYLPLQDSDKNWQLGYNVGYDTKQYQLTLSSNYSADERWNIQAGVRFFFGYDHYNSRPIFSSEMTSQSATLDAHVYLDRQLNNQFDPLDYDLSGVEFFGNKAWKGLTTGNSGRVILPGLASGGVTTFGARWKNGSQSIDNDFVVYTHPGSYIKVDIPFHLTTELIGFVLREKHGSQTPVTNAMISLLDNRNELIQEIKVDADGYFEFLGLAPGRYTVKIQDEFLARSGYESEVIGYNIRTGSQAGFIELPAFLLARGNRILPLKNAIQDLQLDANNSEAIINDDTQGKLFHLPKKSPPESSTDSSWNRDYQHKVPNDVKNSDIKMSQGQQSDRPKLKRVLVEVDAKQIGTISNNPYKTISGQVIVDKNALFTLQLGAYSNAIQAEAIAEKYRAEVMETTDDNTALNYKVVTGRFPSKEAALNYGQQHLKGTDFFPRLYFTKATSNETEKNTWVVQFFAGKTLPKTTKFEAMRKDGLFYAYKNINGEPLVCIISKGFKSKNEALVFLNKSALDGFVLHQASFNNIERL</sequence>
<gene>
    <name evidence="4" type="ORF">B1199_09835</name>
</gene>
<evidence type="ECO:0000313" key="4">
    <source>
        <dbReference type="EMBL" id="OUL58609.1"/>
    </source>
</evidence>
<dbReference type="AlphaFoldDB" id="A0A244CTQ2"/>
<reference evidence="4 5" key="1">
    <citation type="submission" date="2017-02" db="EMBL/GenBank/DDBJ databases">
        <title>Pseudoalteromonas ulvae TC14 Genome.</title>
        <authorList>
            <person name="Molmeret M."/>
        </authorList>
    </citation>
    <scope>NUCLEOTIDE SEQUENCE [LARGE SCALE GENOMIC DNA]</scope>
    <source>
        <strain evidence="4">TC14</strain>
    </source>
</reference>
<keyword evidence="2" id="KW-0472">Membrane</keyword>
<feature type="transmembrane region" description="Helical" evidence="2">
    <location>
        <begin position="12"/>
        <end position="30"/>
    </location>
</feature>
<dbReference type="Proteomes" id="UP000194841">
    <property type="component" value="Unassembled WGS sequence"/>
</dbReference>
<feature type="domain" description="SPOR" evidence="3">
    <location>
        <begin position="996"/>
        <end position="1071"/>
    </location>
</feature>
<feature type="compositionally biased region" description="Polar residues" evidence="1">
    <location>
        <begin position="929"/>
        <end position="939"/>
    </location>
</feature>
<dbReference type="Gene3D" id="2.60.40.10">
    <property type="entry name" value="Immunoglobulins"/>
    <property type="match status" value="1"/>
</dbReference>
<organism evidence="4 5">
    <name type="scientific">Pseudoalteromonas ulvae</name>
    <dbReference type="NCBI Taxonomy" id="107327"/>
    <lineage>
        <taxon>Bacteria</taxon>
        <taxon>Pseudomonadati</taxon>
        <taxon>Pseudomonadota</taxon>
        <taxon>Gammaproteobacteria</taxon>
        <taxon>Alteromonadales</taxon>
        <taxon>Pseudoalteromonadaceae</taxon>
        <taxon>Pseudoalteromonas</taxon>
    </lineage>
</organism>
<dbReference type="Pfam" id="PF05036">
    <property type="entry name" value="SPOR"/>
    <property type="match status" value="1"/>
</dbReference>
<dbReference type="SUPFAM" id="SSF110997">
    <property type="entry name" value="Sporulation related repeat"/>
    <property type="match status" value="1"/>
</dbReference>
<dbReference type="InterPro" id="IPR036680">
    <property type="entry name" value="SPOR-like_sf"/>
</dbReference>
<dbReference type="RefSeq" id="WP_086743911.1">
    <property type="nucleotide sequence ID" value="NZ_MWPV01000002.1"/>
</dbReference>
<dbReference type="SUPFAM" id="SSF49478">
    <property type="entry name" value="Cna protein B-type domain"/>
    <property type="match status" value="1"/>
</dbReference>
<keyword evidence="2" id="KW-0812">Transmembrane</keyword>
<dbReference type="EMBL" id="MWPV01000002">
    <property type="protein sequence ID" value="OUL58609.1"/>
    <property type="molecule type" value="Genomic_DNA"/>
</dbReference>
<dbReference type="PROSITE" id="PS51724">
    <property type="entry name" value="SPOR"/>
    <property type="match status" value="1"/>
</dbReference>
<evidence type="ECO:0000313" key="5">
    <source>
        <dbReference type="Proteomes" id="UP000194841"/>
    </source>
</evidence>
<accession>A0A244CTQ2</accession>
<evidence type="ECO:0000256" key="2">
    <source>
        <dbReference type="SAM" id="Phobius"/>
    </source>
</evidence>
<dbReference type="InterPro" id="IPR007730">
    <property type="entry name" value="SPOR-like_dom"/>
</dbReference>
<feature type="compositionally biased region" description="Basic and acidic residues" evidence="1">
    <location>
        <begin position="940"/>
        <end position="953"/>
    </location>
</feature>